<comment type="caution">
    <text evidence="8">The sequence shown here is derived from an EMBL/GenBank/DDBJ whole genome shotgun (WGS) entry which is preliminary data.</text>
</comment>
<evidence type="ECO:0000313" key="8">
    <source>
        <dbReference type="EMBL" id="PDT45814.1"/>
    </source>
</evidence>
<dbReference type="EMBL" id="WISZ01000098">
    <property type="protein sequence ID" value="MQX09020.1"/>
    <property type="molecule type" value="Genomic_DNA"/>
</dbReference>
<feature type="short sequence motif" description="DGA/G" evidence="4">
    <location>
        <begin position="273"/>
        <end position="275"/>
    </location>
</feature>
<feature type="transmembrane region" description="Helical" evidence="5">
    <location>
        <begin position="20"/>
        <end position="39"/>
    </location>
</feature>
<reference evidence="7 10" key="1">
    <citation type="journal article" date="2013" name="Genome Biol.">
        <title>Comparative genomics of the core and accessory genomes of 48 Sinorhizobium strains comprising five genospecies.</title>
        <authorList>
            <person name="Sugawara M."/>
            <person name="Epstein B."/>
            <person name="Badgley B.D."/>
            <person name="Unno T."/>
            <person name="Xu L."/>
            <person name="Reese J."/>
            <person name="Gyaneshwar P."/>
            <person name="Denny R."/>
            <person name="Mudge J."/>
            <person name="Bharti A.K."/>
            <person name="Farmer A.D."/>
            <person name="May G.D."/>
            <person name="Woodward J.E."/>
            <person name="Medigue C."/>
            <person name="Vallenet D."/>
            <person name="Lajus A."/>
            <person name="Rouy Z."/>
            <person name="Martinez-Vaz B."/>
            <person name="Tiffin P."/>
            <person name="Young N.D."/>
            <person name="Sadowsky M.J."/>
        </authorList>
    </citation>
    <scope>NUCLEOTIDE SEQUENCE [LARGE SCALE GENOMIC DNA]</scope>
    <source>
        <strain evidence="7 10">USDA205</strain>
    </source>
</reference>
<dbReference type="RefSeq" id="WP_050984011.1">
    <property type="nucleotide sequence ID" value="NZ_BSPA01000070.1"/>
</dbReference>
<dbReference type="GO" id="GO:0016042">
    <property type="term" value="P:lipid catabolic process"/>
    <property type="evidence" value="ECO:0007669"/>
    <property type="project" value="UniProtKB-UniRule"/>
</dbReference>
<dbReference type="GO" id="GO:0016787">
    <property type="term" value="F:hydrolase activity"/>
    <property type="evidence" value="ECO:0007669"/>
    <property type="project" value="UniProtKB-UniRule"/>
</dbReference>
<reference evidence="7" key="3">
    <citation type="submission" date="2019-10" db="EMBL/GenBank/DDBJ databases">
        <authorList>
            <person name="Sugawara M."/>
            <person name="Epstein B."/>
            <person name="Badgley B."/>
            <person name="Unno T."/>
            <person name="Xu L."/>
            <person name="Reese J."/>
            <person name="Gyaneshwar P."/>
            <person name="Denny R."/>
            <person name="Mudege J."/>
            <person name="Bharti A."/>
            <person name="Farmer A."/>
            <person name="May G."/>
            <person name="Woodward J."/>
            <person name="Medigue C."/>
            <person name="Vallenet D."/>
            <person name="Lajus A."/>
            <person name="Rouy Z."/>
            <person name="Martinez-Vaz B."/>
            <person name="Tiffin P."/>
            <person name="Young N."/>
            <person name="Sadowsky M."/>
        </authorList>
    </citation>
    <scope>NUCLEOTIDE SEQUENCE</scope>
    <source>
        <strain evidence="7">USDA205</strain>
    </source>
</reference>
<dbReference type="Gene3D" id="3.40.1090.10">
    <property type="entry name" value="Cytosolic phospholipase A2 catalytic domain"/>
    <property type="match status" value="1"/>
</dbReference>
<dbReference type="Pfam" id="PF01734">
    <property type="entry name" value="Patatin"/>
    <property type="match status" value="1"/>
</dbReference>
<keyword evidence="5" id="KW-1133">Transmembrane helix</keyword>
<keyword evidence="5" id="KW-0812">Transmembrane</keyword>
<evidence type="ECO:0000256" key="2">
    <source>
        <dbReference type="ARBA" id="ARBA00022963"/>
    </source>
</evidence>
<feature type="active site" description="Nucleophile" evidence="4">
    <location>
        <position position="130"/>
    </location>
</feature>
<dbReference type="Proteomes" id="UP000220353">
    <property type="component" value="Unassembled WGS sequence"/>
</dbReference>
<dbReference type="EMBL" id="NWTC01000018">
    <property type="protein sequence ID" value="PDT45814.1"/>
    <property type="molecule type" value="Genomic_DNA"/>
</dbReference>
<feature type="domain" description="PNPLA" evidence="6">
    <location>
        <begin position="95"/>
        <end position="289"/>
    </location>
</feature>
<sequence length="403" mass="43550">MTVSQQEIHDSRRGRLVTSFAQALTRALVALVPIVFILSGCMQTFDRALDAQEADRASITGYGDIRSYLDARLDEFPRNAGDWAPATKSSGLDVLMISGGGSAGAFSVGVLSAWSASQTRPEFDVVTGVSTGALIAPLAFLGSAYDDTLVHLYTSGVAKDLARSKSLGGLLGSSLLSAEPLSRMVERFITPEVLEQVAAEHRKGRRLFVLTTNLDTQRAVIWNMGAIAGSNRPNALKLFRNILVASASIPGVYPAVMIEAEAGGRHFKEMHSDGGSASQVLMLPQTLLASGESLVPAKRQNVNFYVIVNNALMPEFASTPDRTLSVIARAYSIFVKSQTQSALTALYNYSKLTRARFQLASIDVQLPYSMSDPFNTDYMRAVYNLGYAELSAGTLWKDSPVFR</sequence>
<dbReference type="SUPFAM" id="SSF52151">
    <property type="entry name" value="FabD/lysophospholipase-like"/>
    <property type="match status" value="1"/>
</dbReference>
<feature type="active site" description="Proton acceptor" evidence="4">
    <location>
        <position position="273"/>
    </location>
</feature>
<dbReference type="PANTHER" id="PTHR14226:SF74">
    <property type="entry name" value="BLR4684 PROTEIN"/>
    <property type="match status" value="1"/>
</dbReference>
<dbReference type="PANTHER" id="PTHR14226">
    <property type="entry name" value="NEUROPATHY TARGET ESTERASE/SWISS CHEESE D.MELANOGASTER"/>
    <property type="match status" value="1"/>
</dbReference>
<organism evidence="8 9">
    <name type="scientific">Rhizobium fredii</name>
    <name type="common">Sinorhizobium fredii</name>
    <dbReference type="NCBI Taxonomy" id="380"/>
    <lineage>
        <taxon>Bacteria</taxon>
        <taxon>Pseudomonadati</taxon>
        <taxon>Pseudomonadota</taxon>
        <taxon>Alphaproteobacteria</taxon>
        <taxon>Hyphomicrobiales</taxon>
        <taxon>Rhizobiaceae</taxon>
        <taxon>Sinorhizobium/Ensifer group</taxon>
        <taxon>Sinorhizobium</taxon>
    </lineage>
</organism>
<feature type="short sequence motif" description="GXSXG" evidence="4">
    <location>
        <begin position="128"/>
        <end position="132"/>
    </location>
</feature>
<keyword evidence="2 4" id="KW-0442">Lipid degradation</keyword>
<evidence type="ECO:0000256" key="4">
    <source>
        <dbReference type="PROSITE-ProRule" id="PRU01161"/>
    </source>
</evidence>
<keyword evidence="5" id="KW-0472">Membrane</keyword>
<accession>A0A2A6LTC0</accession>
<dbReference type="InterPro" id="IPR016035">
    <property type="entry name" value="Acyl_Trfase/lysoPLipase"/>
</dbReference>
<dbReference type="GeneID" id="48972877"/>
<evidence type="ECO:0000256" key="1">
    <source>
        <dbReference type="ARBA" id="ARBA00022801"/>
    </source>
</evidence>
<evidence type="ECO:0000259" key="6">
    <source>
        <dbReference type="PROSITE" id="PS51635"/>
    </source>
</evidence>
<feature type="short sequence motif" description="GXGXXG" evidence="4">
    <location>
        <begin position="99"/>
        <end position="104"/>
    </location>
</feature>
<evidence type="ECO:0000313" key="10">
    <source>
        <dbReference type="Proteomes" id="UP000466694"/>
    </source>
</evidence>
<dbReference type="Proteomes" id="UP000466694">
    <property type="component" value="Unassembled WGS sequence"/>
</dbReference>
<dbReference type="InterPro" id="IPR050301">
    <property type="entry name" value="NTE"/>
</dbReference>
<dbReference type="PROSITE" id="PS51635">
    <property type="entry name" value="PNPLA"/>
    <property type="match status" value="1"/>
</dbReference>
<keyword evidence="1 4" id="KW-0378">Hydrolase</keyword>
<gene>
    <name evidence="8" type="ORF">CO661_21875</name>
    <name evidence="7" type="ORF">GHK48_12150</name>
</gene>
<evidence type="ECO:0000313" key="9">
    <source>
        <dbReference type="Proteomes" id="UP000220353"/>
    </source>
</evidence>
<keyword evidence="3 4" id="KW-0443">Lipid metabolism</keyword>
<evidence type="ECO:0000256" key="3">
    <source>
        <dbReference type="ARBA" id="ARBA00023098"/>
    </source>
</evidence>
<reference evidence="8 9" key="2">
    <citation type="submission" date="2017-09" db="EMBL/GenBank/DDBJ databases">
        <title>Comparative genomics of rhizobia isolated from Phaseolus vulgaris in China.</title>
        <authorList>
            <person name="Tong W."/>
        </authorList>
    </citation>
    <scope>NUCLEOTIDE SEQUENCE [LARGE SCALE GENOMIC DNA]</scope>
    <source>
        <strain evidence="8 9">PCH1</strain>
    </source>
</reference>
<evidence type="ECO:0000313" key="7">
    <source>
        <dbReference type="EMBL" id="MQX09020.1"/>
    </source>
</evidence>
<name>A0A2A6LTC0_RHIFR</name>
<evidence type="ECO:0000256" key="5">
    <source>
        <dbReference type="SAM" id="Phobius"/>
    </source>
</evidence>
<protein>
    <submittedName>
        <fullName evidence="8">Alpha/beta hydrolase</fullName>
    </submittedName>
</protein>
<dbReference type="AlphaFoldDB" id="A0A2A6LTC0"/>
<proteinExistence type="predicted"/>
<dbReference type="InterPro" id="IPR002641">
    <property type="entry name" value="PNPLA_dom"/>
</dbReference>